<dbReference type="InterPro" id="IPR029119">
    <property type="entry name" value="MutY_C"/>
</dbReference>
<evidence type="ECO:0000259" key="15">
    <source>
        <dbReference type="SMART" id="SM00478"/>
    </source>
</evidence>
<dbReference type="SUPFAM" id="SSF48150">
    <property type="entry name" value="DNA-glycosylase"/>
    <property type="match status" value="1"/>
</dbReference>
<evidence type="ECO:0000256" key="6">
    <source>
        <dbReference type="ARBA" id="ARBA00022485"/>
    </source>
</evidence>
<evidence type="ECO:0000256" key="8">
    <source>
        <dbReference type="ARBA" id="ARBA00022763"/>
    </source>
</evidence>
<comment type="similarity">
    <text evidence="3 14">Belongs to the Nth/MutY family.</text>
</comment>
<dbReference type="Pfam" id="PF00730">
    <property type="entry name" value="HhH-GPD"/>
    <property type="match status" value="1"/>
</dbReference>
<dbReference type="Pfam" id="PF00633">
    <property type="entry name" value="HHH"/>
    <property type="match status" value="1"/>
</dbReference>
<dbReference type="GO" id="GO:0006284">
    <property type="term" value="P:base-excision repair"/>
    <property type="evidence" value="ECO:0007669"/>
    <property type="project" value="UniProtKB-UniRule"/>
</dbReference>
<dbReference type="PANTHER" id="PTHR42944">
    <property type="entry name" value="ADENINE DNA GLYCOSYLASE"/>
    <property type="match status" value="1"/>
</dbReference>
<dbReference type="FunFam" id="1.10.340.30:FF:000002">
    <property type="entry name" value="Adenine DNA glycosylase"/>
    <property type="match status" value="1"/>
</dbReference>
<evidence type="ECO:0000256" key="5">
    <source>
        <dbReference type="ARBA" id="ARBA00022023"/>
    </source>
</evidence>
<dbReference type="GO" id="GO:0034039">
    <property type="term" value="F:8-oxo-7,8-dihydroguanine DNA N-glycosylase activity"/>
    <property type="evidence" value="ECO:0007669"/>
    <property type="project" value="TreeGrafter"/>
</dbReference>
<comment type="cofactor">
    <cofactor evidence="14">
        <name>[4Fe-4S] cluster</name>
        <dbReference type="ChEBI" id="CHEBI:49883"/>
    </cofactor>
    <text evidence="14">Binds 1 [4Fe-4S] cluster.</text>
</comment>
<dbReference type="GO" id="GO:0000701">
    <property type="term" value="F:purine-specific mismatch base pair DNA N-glycosylase activity"/>
    <property type="evidence" value="ECO:0007669"/>
    <property type="project" value="UniProtKB-EC"/>
</dbReference>
<keyword evidence="9 16" id="KW-0378">Hydrolase</keyword>
<dbReference type="InterPro" id="IPR004036">
    <property type="entry name" value="Endonuclease-III-like_CS2"/>
</dbReference>
<dbReference type="GO" id="GO:0035485">
    <property type="term" value="F:adenine/guanine mispair binding"/>
    <property type="evidence" value="ECO:0007669"/>
    <property type="project" value="TreeGrafter"/>
</dbReference>
<evidence type="ECO:0000256" key="2">
    <source>
        <dbReference type="ARBA" id="ARBA00002933"/>
    </source>
</evidence>
<dbReference type="RefSeq" id="WP_087144634.1">
    <property type="nucleotide sequence ID" value="NZ_FUKI01000142.1"/>
</dbReference>
<dbReference type="InterPro" id="IPR023170">
    <property type="entry name" value="HhH_base_excis_C"/>
</dbReference>
<dbReference type="InterPro" id="IPR044298">
    <property type="entry name" value="MIG/MutY"/>
</dbReference>
<dbReference type="PROSITE" id="PS01155">
    <property type="entry name" value="ENDONUCLEASE_III_2"/>
    <property type="match status" value="1"/>
</dbReference>
<dbReference type="EC" id="3.2.2.31" evidence="4 14"/>
<keyword evidence="13 14" id="KW-0326">Glycosidase</keyword>
<name>A0A1R4HFT6_9GAMM</name>
<dbReference type="AlphaFoldDB" id="A0A1R4HFT6"/>
<keyword evidence="11" id="KW-0411">Iron-sulfur</keyword>
<evidence type="ECO:0000256" key="9">
    <source>
        <dbReference type="ARBA" id="ARBA00022801"/>
    </source>
</evidence>
<feature type="domain" description="HhH-GPD" evidence="15">
    <location>
        <begin position="39"/>
        <end position="188"/>
    </location>
</feature>
<evidence type="ECO:0000256" key="7">
    <source>
        <dbReference type="ARBA" id="ARBA00022723"/>
    </source>
</evidence>
<evidence type="ECO:0000256" key="11">
    <source>
        <dbReference type="ARBA" id="ARBA00023014"/>
    </source>
</evidence>
<gene>
    <name evidence="16" type="primary">mutY</name>
    <name evidence="16" type="ORF">CRENPOLYSF1_640007</name>
</gene>
<dbReference type="GO" id="GO:0046872">
    <property type="term" value="F:metal ion binding"/>
    <property type="evidence" value="ECO:0007669"/>
    <property type="project" value="UniProtKB-UniRule"/>
</dbReference>
<dbReference type="NCBIfam" id="TIGR01084">
    <property type="entry name" value="mutY"/>
    <property type="match status" value="1"/>
</dbReference>
<dbReference type="SMART" id="SM00478">
    <property type="entry name" value="ENDO3c"/>
    <property type="match status" value="1"/>
</dbReference>
<dbReference type="Gene3D" id="3.90.79.10">
    <property type="entry name" value="Nucleoside Triphosphate Pyrophosphohydrolase"/>
    <property type="match status" value="1"/>
</dbReference>
<evidence type="ECO:0000256" key="13">
    <source>
        <dbReference type="ARBA" id="ARBA00023295"/>
    </source>
</evidence>
<dbReference type="GO" id="GO:0006298">
    <property type="term" value="P:mismatch repair"/>
    <property type="evidence" value="ECO:0007669"/>
    <property type="project" value="TreeGrafter"/>
</dbReference>
<comment type="function">
    <text evidence="2">Adenine glycosylase active on G-A mispairs. MutY also corrects error-prone DNA synthesis past GO lesions which are due to the oxidatively damaged form of guanine: 7,8-dihydro-8-oxoguanine (8-oxo-dGTP).</text>
</comment>
<evidence type="ECO:0000256" key="1">
    <source>
        <dbReference type="ARBA" id="ARBA00000843"/>
    </source>
</evidence>
<dbReference type="EMBL" id="FUKI01000142">
    <property type="protein sequence ID" value="SJM95095.1"/>
    <property type="molecule type" value="Genomic_DNA"/>
</dbReference>
<evidence type="ECO:0000313" key="17">
    <source>
        <dbReference type="Proteomes" id="UP000195667"/>
    </source>
</evidence>
<comment type="catalytic activity">
    <reaction evidence="1 14">
        <text>Hydrolyzes free adenine bases from 7,8-dihydro-8-oxoguanine:adenine mismatched double-stranded DNA, leaving an apurinic site.</text>
        <dbReference type="EC" id="3.2.2.31"/>
    </reaction>
</comment>
<dbReference type="GO" id="GO:0032357">
    <property type="term" value="F:oxidized purine DNA binding"/>
    <property type="evidence" value="ECO:0007669"/>
    <property type="project" value="TreeGrafter"/>
</dbReference>
<keyword evidence="17" id="KW-1185">Reference proteome</keyword>
<dbReference type="SUPFAM" id="SSF55811">
    <property type="entry name" value="Nudix"/>
    <property type="match status" value="1"/>
</dbReference>
<dbReference type="OrthoDB" id="9802365at2"/>
<keyword evidence="8 14" id="KW-0227">DNA damage</keyword>
<dbReference type="Pfam" id="PF14815">
    <property type="entry name" value="NUDIX_4"/>
    <property type="match status" value="1"/>
</dbReference>
<evidence type="ECO:0000256" key="14">
    <source>
        <dbReference type="RuleBase" id="RU365096"/>
    </source>
</evidence>
<dbReference type="PANTHER" id="PTHR42944:SF1">
    <property type="entry name" value="ADENINE DNA GLYCOSYLASE"/>
    <property type="match status" value="1"/>
</dbReference>
<dbReference type="Proteomes" id="UP000195667">
    <property type="component" value="Unassembled WGS sequence"/>
</dbReference>
<dbReference type="CDD" id="cd00056">
    <property type="entry name" value="ENDO3c"/>
    <property type="match status" value="1"/>
</dbReference>
<dbReference type="NCBIfam" id="NF008132">
    <property type="entry name" value="PRK10880.1"/>
    <property type="match status" value="1"/>
</dbReference>
<evidence type="ECO:0000313" key="16">
    <source>
        <dbReference type="EMBL" id="SJM95095.1"/>
    </source>
</evidence>
<sequence length="349" mass="39239">MNTIDFQQKLLAWFDVCGRKDLPWQRNITPYRIWLSEIMLQQTQVITVIAYFEAFTKKFPTVDALAHAPVDEVLGLWSGLGYYARARNLHKSAQIIAEQGYFPNTLEALVALPGIGLSTAGAIMSIAFQKRQPILDGNVKRVLTRFNAISGWPGQAEVNKTLWAVSADFTPIDRVADYTQAIMDLGATLCTRSKPQCVRCPVNTACLARLTDTVAVLPTPKVSKKIPVKHVTLLLLHNAAGHVLLEKRPSLGIWGGLWSVPEFSCLQSAHDWCVINNINIVKQHTLTTKRHTFSHYHLDYTPVLMCVDDVDNCVMDTEQNLWCTVEHTRSLGLAAPIKRLLQQHFKQRE</sequence>
<dbReference type="CDD" id="cd03431">
    <property type="entry name" value="NUDIX_DNA_Glycosylase_C-MutY"/>
    <property type="match status" value="1"/>
</dbReference>
<evidence type="ECO:0000256" key="12">
    <source>
        <dbReference type="ARBA" id="ARBA00023204"/>
    </source>
</evidence>
<dbReference type="Gene3D" id="1.10.1670.10">
    <property type="entry name" value="Helix-hairpin-Helix base-excision DNA repair enzymes (C-terminal)"/>
    <property type="match status" value="1"/>
</dbReference>
<dbReference type="InterPro" id="IPR000445">
    <property type="entry name" value="HhH_motif"/>
</dbReference>
<dbReference type="Gene3D" id="1.10.340.30">
    <property type="entry name" value="Hypothetical protein, domain 2"/>
    <property type="match status" value="1"/>
</dbReference>
<evidence type="ECO:0000256" key="3">
    <source>
        <dbReference type="ARBA" id="ARBA00008343"/>
    </source>
</evidence>
<accession>A0A1R4HFT6</accession>
<keyword evidence="10 14" id="KW-0408">Iron</keyword>
<dbReference type="InterPro" id="IPR011257">
    <property type="entry name" value="DNA_glycosylase"/>
</dbReference>
<proteinExistence type="inferred from homology"/>
<dbReference type="InterPro" id="IPR005760">
    <property type="entry name" value="A/G_AdeGlyc_MutY"/>
</dbReference>
<dbReference type="InterPro" id="IPR003265">
    <property type="entry name" value="HhH-GPD_domain"/>
</dbReference>
<dbReference type="GO" id="GO:0051539">
    <property type="term" value="F:4 iron, 4 sulfur cluster binding"/>
    <property type="evidence" value="ECO:0007669"/>
    <property type="project" value="UniProtKB-UniRule"/>
</dbReference>
<organism evidence="16 17">
    <name type="scientific">Crenothrix polyspora</name>
    <dbReference type="NCBI Taxonomy" id="360316"/>
    <lineage>
        <taxon>Bacteria</taxon>
        <taxon>Pseudomonadati</taxon>
        <taxon>Pseudomonadota</taxon>
        <taxon>Gammaproteobacteria</taxon>
        <taxon>Methylococcales</taxon>
        <taxon>Crenotrichaceae</taxon>
        <taxon>Crenothrix</taxon>
    </lineage>
</organism>
<reference evidence="17" key="1">
    <citation type="submission" date="2017-02" db="EMBL/GenBank/DDBJ databases">
        <authorList>
            <person name="Daims H."/>
        </authorList>
    </citation>
    <scope>NUCLEOTIDE SEQUENCE [LARGE SCALE GENOMIC DNA]</scope>
</reference>
<keyword evidence="6" id="KW-0004">4Fe-4S</keyword>
<dbReference type="InterPro" id="IPR015797">
    <property type="entry name" value="NUDIX_hydrolase-like_dom_sf"/>
</dbReference>
<keyword evidence="7" id="KW-0479">Metal-binding</keyword>
<protein>
    <recommendedName>
        <fullName evidence="5 14">Adenine DNA glycosylase</fullName>
        <ecNumber evidence="4 14">3.2.2.31</ecNumber>
    </recommendedName>
</protein>
<evidence type="ECO:0000256" key="10">
    <source>
        <dbReference type="ARBA" id="ARBA00023004"/>
    </source>
</evidence>
<keyword evidence="12" id="KW-0234">DNA repair</keyword>
<evidence type="ECO:0000256" key="4">
    <source>
        <dbReference type="ARBA" id="ARBA00012045"/>
    </source>
</evidence>